<accession>C0HHA1</accession>
<dbReference type="EMBL" id="BT061707">
    <property type="protein sequence ID" value="ACN26404.1"/>
    <property type="molecule type" value="mRNA"/>
</dbReference>
<evidence type="ECO:0000256" key="1">
    <source>
        <dbReference type="SAM" id="MobiDB-lite"/>
    </source>
</evidence>
<sequence length="269" mass="30507">MEYRNIIASSWRRRRGSRTHHRRRRRLMDRNSASWRRRRRGRTRRLMDRNGASWRRRTAGRILPLLPRDQTRTTTRALARSISRAAPVATIECGRCRRSQDDRRFSIYRRRRTASRGRERRTVLRCMRVGPAHVAAGRIFTRLSVFEGHDTTGGGGGGYCQKKEAVLVPVVGLASRRTYVLCSGDPSNRQDGRAPGPRPTKHARFLPPPGPATLLLAPGASEQDVYGGWQIPRRARDVLFGRSSLQQRTQYTAGPRGSAGLTPVMLTCS</sequence>
<protein>
    <submittedName>
        <fullName evidence="2">Uncharacterized protein</fullName>
    </submittedName>
</protein>
<evidence type="ECO:0000313" key="2">
    <source>
        <dbReference type="EMBL" id="ACN26404.1"/>
    </source>
</evidence>
<dbReference type="HOGENOM" id="CLU_1035707_0_0_1"/>
<name>C0HHA1_MAIZE</name>
<feature type="region of interest" description="Disordered" evidence="1">
    <location>
        <begin position="184"/>
        <end position="205"/>
    </location>
</feature>
<dbReference type="AlphaFoldDB" id="C0HHA1"/>
<reference evidence="2" key="1">
    <citation type="journal article" date="2009" name="PLoS Genet.">
        <title>Sequencing, mapping, and analysis of 27,455 maize full-length cDNAs.</title>
        <authorList>
            <person name="Soderlund C."/>
            <person name="Descour A."/>
            <person name="Kudrna D."/>
            <person name="Bomhoff M."/>
            <person name="Boyd L."/>
            <person name="Currie J."/>
            <person name="Angelova A."/>
            <person name="Collura K."/>
            <person name="Wissotski M."/>
            <person name="Ashley E."/>
            <person name="Morrow D."/>
            <person name="Fernandes J."/>
            <person name="Walbot V."/>
            <person name="Yu Y."/>
        </authorList>
    </citation>
    <scope>NUCLEOTIDE SEQUENCE</scope>
    <source>
        <strain evidence="2">B73</strain>
    </source>
</reference>
<organism evidence="2">
    <name type="scientific">Zea mays</name>
    <name type="common">Maize</name>
    <dbReference type="NCBI Taxonomy" id="4577"/>
    <lineage>
        <taxon>Eukaryota</taxon>
        <taxon>Viridiplantae</taxon>
        <taxon>Streptophyta</taxon>
        <taxon>Embryophyta</taxon>
        <taxon>Tracheophyta</taxon>
        <taxon>Spermatophyta</taxon>
        <taxon>Magnoliopsida</taxon>
        <taxon>Liliopsida</taxon>
        <taxon>Poales</taxon>
        <taxon>Poaceae</taxon>
        <taxon>PACMAD clade</taxon>
        <taxon>Panicoideae</taxon>
        <taxon>Andropogonodae</taxon>
        <taxon>Andropogoneae</taxon>
        <taxon>Tripsacinae</taxon>
        <taxon>Zea</taxon>
    </lineage>
</organism>
<proteinExistence type="evidence at transcript level"/>